<dbReference type="PROSITE" id="PS50001">
    <property type="entry name" value="SH2"/>
    <property type="match status" value="1"/>
</dbReference>
<evidence type="ECO:0000313" key="12">
    <source>
        <dbReference type="EMBL" id="TKR82991.1"/>
    </source>
</evidence>
<evidence type="ECO:0000256" key="1">
    <source>
        <dbReference type="ARBA" id="ARBA00022679"/>
    </source>
</evidence>
<evidence type="ECO:0000256" key="3">
    <source>
        <dbReference type="ARBA" id="ARBA00022777"/>
    </source>
</evidence>
<accession>A0A4U5NJX6</accession>
<dbReference type="GO" id="GO:0004715">
    <property type="term" value="F:non-membrane spanning protein tyrosine kinase activity"/>
    <property type="evidence" value="ECO:0007669"/>
    <property type="project" value="UniProtKB-EC"/>
</dbReference>
<name>A0A4U5NJX6_STECR</name>
<gene>
    <name evidence="12" type="ORF">L596_016655</name>
</gene>
<dbReference type="SUPFAM" id="SSF56112">
    <property type="entry name" value="Protein kinase-like (PK-like)"/>
    <property type="match status" value="1"/>
</dbReference>
<dbReference type="Pfam" id="PF07714">
    <property type="entry name" value="PK_Tyr_Ser-Thr"/>
    <property type="match status" value="1"/>
</dbReference>
<dbReference type="PROSITE" id="PS50011">
    <property type="entry name" value="PROTEIN_KINASE_DOM"/>
    <property type="match status" value="1"/>
</dbReference>
<dbReference type="Gene3D" id="1.10.510.10">
    <property type="entry name" value="Transferase(Phosphotransferase) domain 1"/>
    <property type="match status" value="1"/>
</dbReference>
<evidence type="ECO:0000313" key="13">
    <source>
        <dbReference type="Proteomes" id="UP000298663"/>
    </source>
</evidence>
<evidence type="ECO:0000259" key="10">
    <source>
        <dbReference type="PROSITE" id="PS50001"/>
    </source>
</evidence>
<dbReference type="EC" id="2.7.10.2" evidence="8"/>
<evidence type="ECO:0000256" key="8">
    <source>
        <dbReference type="RuleBase" id="RU362096"/>
    </source>
</evidence>
<dbReference type="Proteomes" id="UP000298663">
    <property type="component" value="Unassembled WGS sequence"/>
</dbReference>
<comment type="catalytic activity">
    <reaction evidence="6 8">
        <text>L-tyrosyl-[protein] + ATP = O-phospho-L-tyrosyl-[protein] + ADP + H(+)</text>
        <dbReference type="Rhea" id="RHEA:10596"/>
        <dbReference type="Rhea" id="RHEA-COMP:10136"/>
        <dbReference type="Rhea" id="RHEA-COMP:20101"/>
        <dbReference type="ChEBI" id="CHEBI:15378"/>
        <dbReference type="ChEBI" id="CHEBI:30616"/>
        <dbReference type="ChEBI" id="CHEBI:46858"/>
        <dbReference type="ChEBI" id="CHEBI:61978"/>
        <dbReference type="ChEBI" id="CHEBI:456216"/>
        <dbReference type="EC" id="2.7.10.2"/>
    </reaction>
</comment>
<feature type="compositionally biased region" description="Basic residues" evidence="9">
    <location>
        <begin position="29"/>
        <end position="43"/>
    </location>
</feature>
<feature type="compositionally biased region" description="Basic and acidic residues" evidence="9">
    <location>
        <begin position="655"/>
        <end position="680"/>
    </location>
</feature>
<keyword evidence="13" id="KW-1185">Reference proteome</keyword>
<proteinExistence type="inferred from homology"/>
<dbReference type="GO" id="GO:0005524">
    <property type="term" value="F:ATP binding"/>
    <property type="evidence" value="ECO:0007669"/>
    <property type="project" value="UniProtKB-KW"/>
</dbReference>
<dbReference type="AlphaFoldDB" id="A0A4U5NJX6"/>
<dbReference type="InterPro" id="IPR000980">
    <property type="entry name" value="SH2"/>
</dbReference>
<feature type="domain" description="SH2" evidence="10">
    <location>
        <begin position="157"/>
        <end position="268"/>
    </location>
</feature>
<feature type="region of interest" description="Disordered" evidence="9">
    <location>
        <begin position="592"/>
        <end position="680"/>
    </location>
</feature>
<feature type="domain" description="Protein kinase" evidence="11">
    <location>
        <begin position="283"/>
        <end position="556"/>
    </location>
</feature>
<dbReference type="EMBL" id="AZBU02000004">
    <property type="protein sequence ID" value="TKR82991.1"/>
    <property type="molecule type" value="Genomic_DNA"/>
</dbReference>
<keyword evidence="3 8" id="KW-0418">Kinase</keyword>
<dbReference type="Gene3D" id="3.30.505.10">
    <property type="entry name" value="SH2 domain"/>
    <property type="match status" value="1"/>
</dbReference>
<dbReference type="InterPro" id="IPR011009">
    <property type="entry name" value="Kinase-like_dom_sf"/>
</dbReference>
<protein>
    <recommendedName>
        <fullName evidence="8">Tyrosine-protein kinase</fullName>
        <ecNumber evidence="8">2.7.10.2</ecNumber>
    </recommendedName>
</protein>
<organism evidence="12 13">
    <name type="scientific">Steinernema carpocapsae</name>
    <name type="common">Entomopathogenic nematode</name>
    <dbReference type="NCBI Taxonomy" id="34508"/>
    <lineage>
        <taxon>Eukaryota</taxon>
        <taxon>Metazoa</taxon>
        <taxon>Ecdysozoa</taxon>
        <taxon>Nematoda</taxon>
        <taxon>Chromadorea</taxon>
        <taxon>Rhabditida</taxon>
        <taxon>Tylenchina</taxon>
        <taxon>Panagrolaimomorpha</taxon>
        <taxon>Strongyloidoidea</taxon>
        <taxon>Steinernematidae</taxon>
        <taxon>Steinernema</taxon>
    </lineage>
</organism>
<comment type="caution">
    <text evidence="12">The sequence shown here is derived from an EMBL/GenBank/DDBJ whole genome shotgun (WGS) entry which is preliminary data.</text>
</comment>
<keyword evidence="5 8" id="KW-0829">Tyrosine-protein kinase</keyword>
<comment type="similarity">
    <text evidence="8">Belongs to the protein kinase superfamily. Tyr protein kinase family.</text>
</comment>
<feature type="compositionally biased region" description="Basic and acidic residues" evidence="9">
    <location>
        <begin position="44"/>
        <end position="53"/>
    </location>
</feature>
<feature type="compositionally biased region" description="Basic and acidic residues" evidence="9">
    <location>
        <begin position="627"/>
        <end position="636"/>
    </location>
</feature>
<evidence type="ECO:0000256" key="7">
    <source>
        <dbReference type="PROSITE-ProRule" id="PRU00191"/>
    </source>
</evidence>
<dbReference type="InterPro" id="IPR008266">
    <property type="entry name" value="Tyr_kinase_AS"/>
</dbReference>
<dbReference type="PANTHER" id="PTHR24418">
    <property type="entry name" value="TYROSINE-PROTEIN KINASE"/>
    <property type="match status" value="1"/>
</dbReference>
<evidence type="ECO:0000256" key="4">
    <source>
        <dbReference type="ARBA" id="ARBA00022840"/>
    </source>
</evidence>
<keyword evidence="7" id="KW-0727">SH2 domain</keyword>
<feature type="compositionally biased region" description="Basic residues" evidence="9">
    <location>
        <begin position="637"/>
        <end position="654"/>
    </location>
</feature>
<dbReference type="STRING" id="34508.A0A4U5NJX6"/>
<evidence type="ECO:0000256" key="9">
    <source>
        <dbReference type="SAM" id="MobiDB-lite"/>
    </source>
</evidence>
<reference evidence="12 13" key="1">
    <citation type="journal article" date="2015" name="Genome Biol.">
        <title>Comparative genomics of Steinernema reveals deeply conserved gene regulatory networks.</title>
        <authorList>
            <person name="Dillman A.R."/>
            <person name="Macchietto M."/>
            <person name="Porter C.F."/>
            <person name="Rogers A."/>
            <person name="Williams B."/>
            <person name="Antoshechkin I."/>
            <person name="Lee M.M."/>
            <person name="Goodwin Z."/>
            <person name="Lu X."/>
            <person name="Lewis E.E."/>
            <person name="Goodrich-Blair H."/>
            <person name="Stock S.P."/>
            <person name="Adams B.J."/>
            <person name="Sternberg P.W."/>
            <person name="Mortazavi A."/>
        </authorList>
    </citation>
    <scope>NUCLEOTIDE SEQUENCE [LARGE SCALE GENOMIC DNA]</scope>
    <source>
        <strain evidence="12 13">ALL</strain>
    </source>
</reference>
<dbReference type="PRINTS" id="PR00109">
    <property type="entry name" value="TYRKINASE"/>
</dbReference>
<keyword evidence="2 8" id="KW-0547">Nucleotide-binding</keyword>
<dbReference type="OrthoDB" id="4062651at2759"/>
<evidence type="ECO:0000256" key="6">
    <source>
        <dbReference type="ARBA" id="ARBA00051245"/>
    </source>
</evidence>
<keyword evidence="4 8" id="KW-0067">ATP-binding</keyword>
<evidence type="ECO:0000256" key="5">
    <source>
        <dbReference type="ARBA" id="ARBA00023137"/>
    </source>
</evidence>
<dbReference type="InterPro" id="IPR050198">
    <property type="entry name" value="Non-receptor_tyrosine_kinases"/>
</dbReference>
<dbReference type="InterPro" id="IPR036860">
    <property type="entry name" value="SH2_dom_sf"/>
</dbReference>
<dbReference type="SMART" id="SM00219">
    <property type="entry name" value="TyrKc"/>
    <property type="match status" value="1"/>
</dbReference>
<dbReference type="InterPro" id="IPR020635">
    <property type="entry name" value="Tyr_kinase_cat_dom"/>
</dbReference>
<dbReference type="SUPFAM" id="SSF55550">
    <property type="entry name" value="SH2 domain"/>
    <property type="match status" value="1"/>
</dbReference>
<evidence type="ECO:0000256" key="2">
    <source>
        <dbReference type="ARBA" id="ARBA00022741"/>
    </source>
</evidence>
<feature type="region of interest" description="Disordered" evidence="9">
    <location>
        <begin position="20"/>
        <end position="78"/>
    </location>
</feature>
<dbReference type="Gene3D" id="3.30.200.20">
    <property type="entry name" value="Phosphorylase Kinase, domain 1"/>
    <property type="match status" value="1"/>
</dbReference>
<dbReference type="CDD" id="cd00192">
    <property type="entry name" value="PTKc"/>
    <property type="match status" value="1"/>
</dbReference>
<dbReference type="InterPro" id="IPR001245">
    <property type="entry name" value="Ser-Thr/Tyr_kinase_cat_dom"/>
</dbReference>
<reference evidence="12 13" key="2">
    <citation type="journal article" date="2019" name="G3 (Bethesda)">
        <title>Hybrid Assembly of the Genome of the Entomopathogenic Nematode Steinernema carpocapsae Identifies the X-Chromosome.</title>
        <authorList>
            <person name="Serra L."/>
            <person name="Macchietto M."/>
            <person name="Macias-Munoz A."/>
            <person name="McGill C.J."/>
            <person name="Rodriguez I.M."/>
            <person name="Rodriguez B."/>
            <person name="Murad R."/>
            <person name="Mortazavi A."/>
        </authorList>
    </citation>
    <scope>NUCLEOTIDE SEQUENCE [LARGE SCALE GENOMIC DNA]</scope>
    <source>
        <strain evidence="12 13">ALL</strain>
    </source>
</reference>
<sequence>MGRQTERVWKGLQTDWKPTATLISSGTRTAKRSVKATQKKQRFDHKSCRKSENSSKPASWPKLGSNGAMAAPPSDGRNPSFPNVYEAIYRFGSGEGEMKPLKYGNDVQQFFWATLHPVGHLCFTASCESVVHPKLLLPSEMSGDPCQESGNLIEQEWYHGMVLEEQCARLLKKRGDFLVRAVESVANSVRLLLSVRCTKATAALRPIQHFPLNFDAAKGGWSADFRSYEAEEDDVSVLKAKFFPTVLKLIQYYKDHSLPDANRLNRGCPRPPWFITHNQLSYDSVKDRLGSGNFCVVFKGKYQKGIIIDVAIKVCQPKDEQTTEDLENRRASNAKRQLLEEGSIMASLSHPNVITFIGICCDRPPVCIVMELCTGGSLVEHLIKHGGEISTGERMEYCYQAANGMAYLHSRNLVHRDLAARNCLFNMYGILKIADFGLSKILNNVLEKGGDGGHLTIPLRWMAPEGLRDNTTISQKTDIWSFGVVMYEIFNNGVRPWNDEDEWPLKRIATHIRRGQMPEIPAKTPEAVTSLIKSCWSMDPEERHLFEDLTDLIRTIQRDFPAPKAQDSTLSKIKNVQQLTMDEYIILVERAREDEKEDEPSSLRNSKSSKSNRDKVSQKKPRKPRSHGREGEEKSSSKKNRNKHRHGSRRRKKRSEPDRVEKSRGHRDHKEREVKSEQRK</sequence>
<dbReference type="PROSITE" id="PS00109">
    <property type="entry name" value="PROTEIN_KINASE_TYR"/>
    <property type="match status" value="1"/>
</dbReference>
<dbReference type="InterPro" id="IPR000719">
    <property type="entry name" value="Prot_kinase_dom"/>
</dbReference>
<dbReference type="SMART" id="SM00252">
    <property type="entry name" value="SH2"/>
    <property type="match status" value="1"/>
</dbReference>
<keyword evidence="1 8" id="KW-0808">Transferase</keyword>
<evidence type="ECO:0000259" key="11">
    <source>
        <dbReference type="PROSITE" id="PS50011"/>
    </source>
</evidence>